<evidence type="ECO:0000313" key="3">
    <source>
        <dbReference type="EMBL" id="OAA65788.1"/>
    </source>
</evidence>
<feature type="signal peptide" evidence="1">
    <location>
        <begin position="1"/>
        <end position="18"/>
    </location>
</feature>
<dbReference type="PANTHER" id="PTHR10334">
    <property type="entry name" value="CYSTEINE-RICH SECRETORY PROTEIN-RELATED"/>
    <property type="match status" value="1"/>
</dbReference>
<dbReference type="OrthoDB" id="337038at2759"/>
<keyword evidence="4" id="KW-1185">Reference proteome</keyword>
<dbReference type="STRING" id="1081102.A0A162KBW3"/>
<reference evidence="3 4" key="1">
    <citation type="journal article" date="2016" name="Genome Biol. Evol.">
        <title>Divergent and convergent evolution of fungal pathogenicity.</title>
        <authorList>
            <person name="Shang Y."/>
            <person name="Xiao G."/>
            <person name="Zheng P."/>
            <person name="Cen K."/>
            <person name="Zhan S."/>
            <person name="Wang C."/>
        </authorList>
    </citation>
    <scope>NUCLEOTIDE SEQUENCE [LARGE SCALE GENOMIC DNA]</scope>
    <source>
        <strain evidence="3 4">RCEF 264</strain>
    </source>
</reference>
<accession>A0A162KBW3</accession>
<dbReference type="InterPro" id="IPR018244">
    <property type="entry name" value="Allrgn_V5/Tpx1_CS"/>
</dbReference>
<sequence>MKVSIASVLLSTSLLAAASPISLVLSPRTTAKTTTNVATALPTDYAATALNQHNIHRANHSAPAATWNADLASYAAQAAESCVFAHNLKPGASTGSYGQNIAVYGATGNVQALSPDKMISQAVTNQWYNNEINKFPAAGYGMATPDMTNFNSWGHFSQIVWVASNQVGCATQFCPAGTIFSNMGSWFSVCNYRAQGNMAGQYGNNIRAPLGKPTVVA</sequence>
<dbReference type="AlphaFoldDB" id="A0A162KBW3"/>
<evidence type="ECO:0000313" key="4">
    <source>
        <dbReference type="Proteomes" id="UP000076874"/>
    </source>
</evidence>
<keyword evidence="1" id="KW-0732">Signal</keyword>
<dbReference type="InterPro" id="IPR035940">
    <property type="entry name" value="CAP_sf"/>
</dbReference>
<dbReference type="Gene3D" id="3.40.33.10">
    <property type="entry name" value="CAP"/>
    <property type="match status" value="1"/>
</dbReference>
<dbReference type="FunFam" id="3.40.33.10:FF:000018">
    <property type="entry name" value="SCP-like extracellular protein, putative"/>
    <property type="match status" value="1"/>
</dbReference>
<feature type="chain" id="PRO_5007836701" evidence="1">
    <location>
        <begin position="19"/>
        <end position="217"/>
    </location>
</feature>
<dbReference type="Pfam" id="PF00188">
    <property type="entry name" value="CAP"/>
    <property type="match status" value="1"/>
</dbReference>
<dbReference type="InterPro" id="IPR014044">
    <property type="entry name" value="CAP_dom"/>
</dbReference>
<comment type="caution">
    <text evidence="3">The sequence shown here is derived from an EMBL/GenBank/DDBJ whole genome shotgun (WGS) entry which is preliminary data.</text>
</comment>
<name>A0A162KBW3_9HYPO</name>
<dbReference type="Proteomes" id="UP000076874">
    <property type="component" value="Unassembled WGS sequence"/>
</dbReference>
<dbReference type="SUPFAM" id="SSF55797">
    <property type="entry name" value="PR-1-like"/>
    <property type="match status" value="1"/>
</dbReference>
<protein>
    <submittedName>
        <fullName evidence="3">Scp-like extracellular protein</fullName>
    </submittedName>
</protein>
<dbReference type="PRINTS" id="PR00837">
    <property type="entry name" value="V5TPXLIKE"/>
</dbReference>
<dbReference type="PROSITE" id="PS01009">
    <property type="entry name" value="CRISP_1"/>
    <property type="match status" value="1"/>
</dbReference>
<dbReference type="InterPro" id="IPR001283">
    <property type="entry name" value="CRISP-related"/>
</dbReference>
<organism evidence="3 4">
    <name type="scientific">Niveomyces insectorum RCEF 264</name>
    <dbReference type="NCBI Taxonomy" id="1081102"/>
    <lineage>
        <taxon>Eukaryota</taxon>
        <taxon>Fungi</taxon>
        <taxon>Dikarya</taxon>
        <taxon>Ascomycota</taxon>
        <taxon>Pezizomycotina</taxon>
        <taxon>Sordariomycetes</taxon>
        <taxon>Hypocreomycetidae</taxon>
        <taxon>Hypocreales</taxon>
        <taxon>Cordycipitaceae</taxon>
        <taxon>Niveomyces</taxon>
    </lineage>
</organism>
<dbReference type="GO" id="GO:0005576">
    <property type="term" value="C:extracellular region"/>
    <property type="evidence" value="ECO:0007669"/>
    <property type="project" value="InterPro"/>
</dbReference>
<evidence type="ECO:0000256" key="1">
    <source>
        <dbReference type="SAM" id="SignalP"/>
    </source>
</evidence>
<gene>
    <name evidence="3" type="ORF">SPI_02575</name>
</gene>
<dbReference type="EMBL" id="AZHD01000003">
    <property type="protein sequence ID" value="OAA65788.1"/>
    <property type="molecule type" value="Genomic_DNA"/>
</dbReference>
<proteinExistence type="predicted"/>
<feature type="domain" description="SCP" evidence="2">
    <location>
        <begin position="44"/>
        <end position="200"/>
    </location>
</feature>
<evidence type="ECO:0000259" key="2">
    <source>
        <dbReference type="SMART" id="SM00198"/>
    </source>
</evidence>
<dbReference type="SMART" id="SM00198">
    <property type="entry name" value="SCP"/>
    <property type="match status" value="1"/>
</dbReference>